<dbReference type="EMBL" id="VFOM01000001">
    <property type="protein sequence ID" value="TQL47350.1"/>
    <property type="molecule type" value="Genomic_DNA"/>
</dbReference>
<dbReference type="InterPro" id="IPR032109">
    <property type="entry name" value="Big_3_5"/>
</dbReference>
<evidence type="ECO:0000313" key="7">
    <source>
        <dbReference type="Proteomes" id="UP000317998"/>
    </source>
</evidence>
<keyword evidence="2" id="KW-0119">Carbohydrate metabolism</keyword>
<dbReference type="Gene3D" id="2.60.40.10">
    <property type="entry name" value="Immunoglobulins"/>
    <property type="match status" value="1"/>
</dbReference>
<keyword evidence="2" id="KW-0624">Polysaccharide degradation</keyword>
<dbReference type="InterPro" id="IPR003961">
    <property type="entry name" value="FN3_dom"/>
</dbReference>
<proteinExistence type="predicted"/>
<evidence type="ECO:0000256" key="2">
    <source>
        <dbReference type="ARBA" id="ARBA00023326"/>
    </source>
</evidence>
<keyword evidence="4" id="KW-0812">Transmembrane</keyword>
<dbReference type="Pfam" id="PF16640">
    <property type="entry name" value="Big_3_5"/>
    <property type="match status" value="1"/>
</dbReference>
<dbReference type="PROSITE" id="PS50853">
    <property type="entry name" value="FN3"/>
    <property type="match status" value="1"/>
</dbReference>
<feature type="transmembrane region" description="Helical" evidence="4">
    <location>
        <begin position="1340"/>
        <end position="1360"/>
    </location>
</feature>
<accession>A0A542YGY5</accession>
<organism evidence="6 7">
    <name type="scientific">Homoserinimonas aerilata</name>
    <dbReference type="NCBI Taxonomy" id="1162970"/>
    <lineage>
        <taxon>Bacteria</taxon>
        <taxon>Bacillati</taxon>
        <taxon>Actinomycetota</taxon>
        <taxon>Actinomycetes</taxon>
        <taxon>Micrococcales</taxon>
        <taxon>Microbacteriaceae</taxon>
        <taxon>Homoserinimonas</taxon>
    </lineage>
</organism>
<evidence type="ECO:0000313" key="6">
    <source>
        <dbReference type="EMBL" id="TQL47350.1"/>
    </source>
</evidence>
<evidence type="ECO:0000256" key="3">
    <source>
        <dbReference type="SAM" id="MobiDB-lite"/>
    </source>
</evidence>
<dbReference type="InterPro" id="IPR013783">
    <property type="entry name" value="Ig-like_fold"/>
</dbReference>
<keyword evidence="1" id="KW-0378">Hydrolase</keyword>
<dbReference type="SUPFAM" id="SSF51126">
    <property type="entry name" value="Pectin lyase-like"/>
    <property type="match status" value="2"/>
</dbReference>
<protein>
    <submittedName>
        <fullName evidence="6">Fibronectin type III domain protein</fullName>
    </submittedName>
</protein>
<sequence>MLFGNAESTVRRSRDVAPGKQIPPAKSPQVFLRLAALGAALAVVASALVAAPASASPGVTVTAADLASTGRTGSAGWWADYDSSMSGSLSVGTGGPGGAPALGLHIADTSSKAYVYNNYPAGARPTDVAPLRSGASYTYAGTNVNFQIEMVFKPVDPAYGPNPDDASSPGETYCDSANRWGFTDVPADWCYTSIKWEPLNTSVGSWTTVDLAADTAVDSGTGTGGWRTNKRIGIWGKAGSFSGSGTFSQYLDQIESYQVTAFVIGTGSGTAGPVTGWVRDVTFGGTVYSFATSPAAPTIGTASLSDGRNFTASWSAPTSDGGSAVTGYQVNLYDSAGDVLVDSATVDAATTSHIFTGDPSGTLYATVQAVNAVGTSAASAASGTVVVPPRAITVGAGGYTTIAAALTAIAPGGVVTIPAGVYVESLSIRKPVTLQGEPGTIIQQRASGGANKIIDIYGVTDVTLSTLTVRADAGNATAATGIDINSAQRVTLDHVTAEGHKKNGVALTGDWSAVDSAATTQDVTLQNVTASGNGWAGIALYTRNNAGTLDAAMTGVQFAGTTTVTGNRVGIQFGDNADEPAVTGTSGDFVSVGTVVFGSNSWNLFAMTMSDIKIDRASTIEGRQVVAADFEGAVDVVPLISTTTTVNLSSSSVVRRSSANLVATVSPAAAGTVTFRRGGVELGTSAVAAGQASLSATFADAPGDYSVTATFAPTEPGDYAGSVSDASTLTVTAPTAITVGSGGYTTLADALAEIAAGGTITLPAGAVATGTTVTVSVPNVTLKGAKAGVAAATGPRSSAASSGESVLAAIVRVTSAGVTFDGLEFANAGGQNVQLMGTSSSVKILNSRFTAGTHGISEYIGASGATVHGNLFAGVTRGIVLDRSAIDTATTGMAVTGNTFRGVLNGVSSAATKTTVTGNSFSEFTGRALGIYGSDAVISGNTFAVASAAEAGIRLVASSTHDARGAVITGNVFSGAGDAILIDADADARQGMSGASSATGNSFTGTGISVRNLATPAFAATGNWWNDKAGSAGKTAGAVNTTGYLTPKIASASVTSNDVANTVTSVATSYQLVNPAGVTVTVTGANALAIGNNTVRFVATLTIAGASYSDTFELGVRRSGPPPVVIPPVVPPVTPPVIQPTPAPTPTPTPTPPVTPSPVLPVVEAVVPPVTVDTPPPAQTTEQTVLTEIGATTVDLLERYAAANGGATPPPAAQVFTFAAGSEPESDGAFLNDKAFTASVPWSDASGDQWVDVWAYSSPVFIGTFPVIDGVLQITGADLSALGAGDHHLVMVGQTSGTDQVAAISVATPTESAVPPAAAAEGNAVTTAPEGDSSQLMPGWLLWSLIALVLAIAIGLTVFASTRRRA</sequence>
<comment type="caution">
    <text evidence="6">The sequence shown here is derived from an EMBL/GenBank/DDBJ whole genome shotgun (WGS) entry which is preliminary data.</text>
</comment>
<evidence type="ECO:0000256" key="4">
    <source>
        <dbReference type="SAM" id="Phobius"/>
    </source>
</evidence>
<feature type="region of interest" description="Disordered" evidence="3">
    <location>
        <begin position="1"/>
        <end position="22"/>
    </location>
</feature>
<dbReference type="InterPro" id="IPR011050">
    <property type="entry name" value="Pectin_lyase_fold/virulence"/>
</dbReference>
<keyword evidence="1" id="KW-0326">Glycosidase</keyword>
<gene>
    <name evidence="6" type="ORF">FB562_0406</name>
</gene>
<dbReference type="CDD" id="cd00063">
    <property type="entry name" value="FN3"/>
    <property type="match status" value="1"/>
</dbReference>
<feature type="domain" description="Fibronectin type-III" evidence="5">
    <location>
        <begin position="293"/>
        <end position="390"/>
    </location>
</feature>
<dbReference type="Gene3D" id="2.160.20.10">
    <property type="entry name" value="Single-stranded right-handed beta-helix, Pectin lyase-like"/>
    <property type="match status" value="2"/>
</dbReference>
<evidence type="ECO:0000259" key="5">
    <source>
        <dbReference type="PROSITE" id="PS50853"/>
    </source>
</evidence>
<evidence type="ECO:0000256" key="1">
    <source>
        <dbReference type="ARBA" id="ARBA00023295"/>
    </source>
</evidence>
<dbReference type="InterPro" id="IPR006626">
    <property type="entry name" value="PbH1"/>
</dbReference>
<dbReference type="InterPro" id="IPR036116">
    <property type="entry name" value="FN3_sf"/>
</dbReference>
<dbReference type="SUPFAM" id="SSF49265">
    <property type="entry name" value="Fibronectin type III"/>
    <property type="match status" value="1"/>
</dbReference>
<dbReference type="InterPro" id="IPR012334">
    <property type="entry name" value="Pectin_lyas_fold"/>
</dbReference>
<dbReference type="SMART" id="SM00710">
    <property type="entry name" value="PbH1"/>
    <property type="match status" value="8"/>
</dbReference>
<dbReference type="GO" id="GO:0000272">
    <property type="term" value="P:polysaccharide catabolic process"/>
    <property type="evidence" value="ECO:0007669"/>
    <property type="project" value="UniProtKB-KW"/>
</dbReference>
<dbReference type="Proteomes" id="UP000317998">
    <property type="component" value="Unassembled WGS sequence"/>
</dbReference>
<dbReference type="GO" id="GO:0016798">
    <property type="term" value="F:hydrolase activity, acting on glycosyl bonds"/>
    <property type="evidence" value="ECO:0007669"/>
    <property type="project" value="UniProtKB-KW"/>
</dbReference>
<reference evidence="6 7" key="1">
    <citation type="submission" date="2019-06" db="EMBL/GenBank/DDBJ databases">
        <title>Sequencing the genomes of 1000 actinobacteria strains.</title>
        <authorList>
            <person name="Klenk H.-P."/>
        </authorList>
    </citation>
    <scope>NUCLEOTIDE SEQUENCE [LARGE SCALE GENOMIC DNA]</scope>
    <source>
        <strain evidence="6 7">DSM 26477</strain>
    </source>
</reference>
<dbReference type="InterPro" id="IPR007742">
    <property type="entry name" value="NosD_dom"/>
</dbReference>
<name>A0A542YGY5_9MICO</name>
<keyword evidence="4" id="KW-0472">Membrane</keyword>
<keyword evidence="7" id="KW-1185">Reference proteome</keyword>
<dbReference type="Pfam" id="PF05048">
    <property type="entry name" value="NosD"/>
    <property type="match status" value="1"/>
</dbReference>
<keyword evidence="4" id="KW-1133">Transmembrane helix</keyword>